<evidence type="ECO:0000313" key="3">
    <source>
        <dbReference type="Proteomes" id="UP000215459"/>
    </source>
</evidence>
<sequence>MGTAVGPEAHLGPVRCIPLLLYGSVRYLAKNNVTVPKENPEYAVVDNFPVLGLAEMLVTAFNGLLVLWLVLSVTQEYRTGQLRMVMLRSYSAVSIFAAKWVAAVATLLLYLGCYLGVSYLVGTWMLPNTDTVPLFFHGERVSGWEAFLYNLQFYGLAALTLVVTSAVIMGIAVASPTTTTAVGVSLVFLLTSIAYSYVLHRWQPSLDPRWSFLSLTEIQYQGITRMLAEQPMWIGWNLTVMAGYTLCSLGLVLMLTYRHDHWT</sequence>
<protein>
    <recommendedName>
        <fullName evidence="4">ABC transporter permease</fullName>
    </recommendedName>
</protein>
<evidence type="ECO:0008006" key="4">
    <source>
        <dbReference type="Google" id="ProtNLM"/>
    </source>
</evidence>
<gene>
    <name evidence="2" type="ORF">CHM34_06475</name>
</gene>
<accession>A0A235B830</accession>
<feature type="transmembrane region" description="Helical" evidence="1">
    <location>
        <begin position="153"/>
        <end position="174"/>
    </location>
</feature>
<reference evidence="2 3" key="1">
    <citation type="submission" date="2017-07" db="EMBL/GenBank/DDBJ databases">
        <title>The genome sequence of Paludifilum halophilum highlights mechanisms for microbial adaptation to high salt environemnts.</title>
        <authorList>
            <person name="Belbahri L."/>
        </authorList>
    </citation>
    <scope>NUCLEOTIDE SEQUENCE [LARGE SCALE GENOMIC DNA]</scope>
    <source>
        <strain evidence="2 3">DSM 102817</strain>
    </source>
</reference>
<name>A0A235B830_9BACL</name>
<dbReference type="Proteomes" id="UP000215459">
    <property type="component" value="Unassembled WGS sequence"/>
</dbReference>
<keyword evidence="1" id="KW-1133">Transmembrane helix</keyword>
<keyword evidence="3" id="KW-1185">Reference proteome</keyword>
<dbReference type="AlphaFoldDB" id="A0A235B830"/>
<feature type="transmembrane region" description="Helical" evidence="1">
    <location>
        <begin position="50"/>
        <end position="71"/>
    </location>
</feature>
<dbReference type="OrthoDB" id="2677990at2"/>
<evidence type="ECO:0000256" key="1">
    <source>
        <dbReference type="SAM" id="Phobius"/>
    </source>
</evidence>
<organism evidence="2 3">
    <name type="scientific">Paludifilum halophilum</name>
    <dbReference type="NCBI Taxonomy" id="1642702"/>
    <lineage>
        <taxon>Bacteria</taxon>
        <taxon>Bacillati</taxon>
        <taxon>Bacillota</taxon>
        <taxon>Bacilli</taxon>
        <taxon>Bacillales</taxon>
        <taxon>Thermoactinomycetaceae</taxon>
        <taxon>Paludifilum</taxon>
    </lineage>
</organism>
<feature type="transmembrane region" description="Helical" evidence="1">
    <location>
        <begin position="92"/>
        <end position="117"/>
    </location>
</feature>
<evidence type="ECO:0000313" key="2">
    <source>
        <dbReference type="EMBL" id="OYD08470.1"/>
    </source>
</evidence>
<keyword evidence="1" id="KW-0472">Membrane</keyword>
<dbReference type="PANTHER" id="PTHR37305">
    <property type="entry name" value="INTEGRAL MEMBRANE PROTEIN-RELATED"/>
    <property type="match status" value="1"/>
</dbReference>
<comment type="caution">
    <text evidence="2">The sequence shown here is derived from an EMBL/GenBank/DDBJ whole genome shotgun (WGS) entry which is preliminary data.</text>
</comment>
<keyword evidence="1" id="KW-0812">Transmembrane</keyword>
<feature type="transmembrane region" description="Helical" evidence="1">
    <location>
        <begin position="234"/>
        <end position="257"/>
    </location>
</feature>
<proteinExistence type="predicted"/>
<dbReference type="EMBL" id="NOWF01000003">
    <property type="protein sequence ID" value="OYD08470.1"/>
    <property type="molecule type" value="Genomic_DNA"/>
</dbReference>
<feature type="transmembrane region" description="Helical" evidence="1">
    <location>
        <begin position="181"/>
        <end position="200"/>
    </location>
</feature>
<dbReference type="PANTHER" id="PTHR37305:SF1">
    <property type="entry name" value="MEMBRANE PROTEIN"/>
    <property type="match status" value="1"/>
</dbReference>